<dbReference type="EMBL" id="CAKOFQ010007046">
    <property type="protein sequence ID" value="CAH1988490.1"/>
    <property type="molecule type" value="Genomic_DNA"/>
</dbReference>
<dbReference type="Proteomes" id="UP001152888">
    <property type="component" value="Unassembled WGS sequence"/>
</dbReference>
<name>A0A9P0L6F5_ACAOB</name>
<organism evidence="1 2">
    <name type="scientific">Acanthoscelides obtectus</name>
    <name type="common">Bean weevil</name>
    <name type="synonym">Bruchus obtectus</name>
    <dbReference type="NCBI Taxonomy" id="200917"/>
    <lineage>
        <taxon>Eukaryota</taxon>
        <taxon>Metazoa</taxon>
        <taxon>Ecdysozoa</taxon>
        <taxon>Arthropoda</taxon>
        <taxon>Hexapoda</taxon>
        <taxon>Insecta</taxon>
        <taxon>Pterygota</taxon>
        <taxon>Neoptera</taxon>
        <taxon>Endopterygota</taxon>
        <taxon>Coleoptera</taxon>
        <taxon>Polyphaga</taxon>
        <taxon>Cucujiformia</taxon>
        <taxon>Chrysomeloidea</taxon>
        <taxon>Chrysomelidae</taxon>
        <taxon>Bruchinae</taxon>
        <taxon>Bruchini</taxon>
        <taxon>Acanthoscelides</taxon>
    </lineage>
</organism>
<comment type="caution">
    <text evidence="1">The sequence shown here is derived from an EMBL/GenBank/DDBJ whole genome shotgun (WGS) entry which is preliminary data.</text>
</comment>
<protein>
    <submittedName>
        <fullName evidence="1">Uncharacterized protein</fullName>
    </submittedName>
</protein>
<evidence type="ECO:0000313" key="2">
    <source>
        <dbReference type="Proteomes" id="UP001152888"/>
    </source>
</evidence>
<accession>A0A9P0L6F5</accession>
<proteinExistence type="predicted"/>
<dbReference type="AlphaFoldDB" id="A0A9P0L6F5"/>
<gene>
    <name evidence="1" type="ORF">ACAOBT_LOCUS18517</name>
</gene>
<sequence>MRFGIILQEYHFLSIDQTRLFLDECCLSSLKLLTVQVSSDGLTPFQKLMMDNNCSCCSPNTQQNLVWACVVPNQ</sequence>
<reference evidence="1" key="1">
    <citation type="submission" date="2022-03" db="EMBL/GenBank/DDBJ databases">
        <authorList>
            <person name="Sayadi A."/>
        </authorList>
    </citation>
    <scope>NUCLEOTIDE SEQUENCE</scope>
</reference>
<keyword evidence="2" id="KW-1185">Reference proteome</keyword>
<evidence type="ECO:0000313" key="1">
    <source>
        <dbReference type="EMBL" id="CAH1988490.1"/>
    </source>
</evidence>